<comment type="caution">
    <text evidence="1">The sequence shown here is derived from an EMBL/GenBank/DDBJ whole genome shotgun (WGS) entry which is preliminary data.</text>
</comment>
<dbReference type="RefSeq" id="WP_003081119.1">
    <property type="nucleotide sequence ID" value="NZ_AEUW02000001.1"/>
</dbReference>
<sequence length="42" mass="4849">MKKLLPTGSVVRLYNGTVDLMIIEHFPLYEQDGILGYFDYVV</sequence>
<evidence type="ECO:0000313" key="1">
    <source>
        <dbReference type="EMBL" id="EHJ52740.1"/>
    </source>
</evidence>
<reference evidence="1 2" key="1">
    <citation type="journal article" date="2014" name="Int. J. Syst. Evol. Microbiol.">
        <title>Phylogenomics and the dynamic genome evolution of the genus Streptococcus.</title>
        <authorList>
            <consortium name="The Broad Institute Genome Sequencing Platform"/>
            <person name="Richards V.P."/>
            <person name="Palmer S.R."/>
            <person name="Pavinski Bitar P.D."/>
            <person name="Qin X."/>
            <person name="Weinstock G.M."/>
            <person name="Highlander S.K."/>
            <person name="Town C.D."/>
            <person name="Burne R.A."/>
            <person name="Stanhope M.J."/>
        </authorList>
    </citation>
    <scope>NUCLEOTIDE SEQUENCE [LARGE SCALE GENOMIC DNA]</scope>
    <source>
        <strain evidence="1 2">NCTC 11558</strain>
    </source>
</reference>
<accession>G5JY92</accession>
<dbReference type="OrthoDB" id="5124454at2"/>
<dbReference type="EMBL" id="AEUW02000001">
    <property type="protein sequence ID" value="EHJ52740.1"/>
    <property type="molecule type" value="Genomic_DNA"/>
</dbReference>
<dbReference type="Pfam" id="PF13780">
    <property type="entry name" value="DUF4176"/>
    <property type="match status" value="1"/>
</dbReference>
<dbReference type="Proteomes" id="UP000003573">
    <property type="component" value="Unassembled WGS sequence"/>
</dbReference>
<name>G5JY92_9STRE</name>
<dbReference type="AlphaFoldDB" id="G5JY92"/>
<dbReference type="InterPro" id="IPR025233">
    <property type="entry name" value="DUF4176"/>
</dbReference>
<gene>
    <name evidence="1" type="ORF">STRMA_0153</name>
</gene>
<protein>
    <submittedName>
        <fullName evidence="1">Uncharacterized protein</fullName>
    </submittedName>
</protein>
<dbReference type="STRING" id="764298.STRMA_0153"/>
<evidence type="ECO:0000313" key="2">
    <source>
        <dbReference type="Proteomes" id="UP000003573"/>
    </source>
</evidence>
<keyword evidence="2" id="KW-1185">Reference proteome</keyword>
<proteinExistence type="predicted"/>
<organism evidence="1 2">
    <name type="scientific">Streptococcus macacae NCTC 11558</name>
    <dbReference type="NCBI Taxonomy" id="764298"/>
    <lineage>
        <taxon>Bacteria</taxon>
        <taxon>Bacillati</taxon>
        <taxon>Bacillota</taxon>
        <taxon>Bacilli</taxon>
        <taxon>Lactobacillales</taxon>
        <taxon>Streptococcaceae</taxon>
        <taxon>Streptococcus</taxon>
    </lineage>
</organism>